<keyword evidence="2" id="KW-1185">Reference proteome</keyword>
<dbReference type="AlphaFoldDB" id="A0A918XHI2"/>
<evidence type="ECO:0000313" key="1">
    <source>
        <dbReference type="EMBL" id="GHD31913.1"/>
    </source>
</evidence>
<dbReference type="Gene3D" id="3.20.20.80">
    <property type="entry name" value="Glycosidases"/>
    <property type="match status" value="1"/>
</dbReference>
<reference evidence="1" key="2">
    <citation type="submission" date="2020-09" db="EMBL/GenBank/DDBJ databases">
        <authorList>
            <person name="Sun Q."/>
            <person name="Kim S."/>
        </authorList>
    </citation>
    <scope>NUCLEOTIDE SEQUENCE</scope>
    <source>
        <strain evidence="1">KCTC 23430</strain>
    </source>
</reference>
<accession>A0A918XHI2</accession>
<comment type="caution">
    <text evidence="1">The sequence shown here is derived from an EMBL/GenBank/DDBJ whole genome shotgun (WGS) entry which is preliminary data.</text>
</comment>
<evidence type="ECO:0000313" key="2">
    <source>
        <dbReference type="Proteomes" id="UP000644693"/>
    </source>
</evidence>
<dbReference type="EMBL" id="BMYM01000001">
    <property type="protein sequence ID" value="GHD31913.1"/>
    <property type="molecule type" value="Genomic_DNA"/>
</dbReference>
<dbReference type="Proteomes" id="UP000644693">
    <property type="component" value="Unassembled WGS sequence"/>
</dbReference>
<proteinExistence type="predicted"/>
<reference evidence="1" key="1">
    <citation type="journal article" date="2014" name="Int. J. Syst. Evol. Microbiol.">
        <title>Complete genome sequence of Corynebacterium casei LMG S-19264T (=DSM 44701T), isolated from a smear-ripened cheese.</title>
        <authorList>
            <consortium name="US DOE Joint Genome Institute (JGI-PGF)"/>
            <person name="Walter F."/>
            <person name="Albersmeier A."/>
            <person name="Kalinowski J."/>
            <person name="Ruckert C."/>
        </authorList>
    </citation>
    <scope>NUCLEOTIDE SEQUENCE</scope>
    <source>
        <strain evidence="1">KCTC 23430</strain>
    </source>
</reference>
<gene>
    <name evidence="1" type="ORF">GCM10007053_15470</name>
</gene>
<dbReference type="InterPro" id="IPR017853">
    <property type="entry name" value="GH"/>
</dbReference>
<organism evidence="1 2">
    <name type="scientific">Parahalioglobus pacificus</name>
    <dbReference type="NCBI Taxonomy" id="930806"/>
    <lineage>
        <taxon>Bacteria</taxon>
        <taxon>Pseudomonadati</taxon>
        <taxon>Pseudomonadota</taxon>
        <taxon>Gammaproteobacteria</taxon>
        <taxon>Cellvibrionales</taxon>
        <taxon>Halieaceae</taxon>
        <taxon>Parahalioglobus</taxon>
    </lineage>
</organism>
<sequence>MRGPVVIFEEARRRLRVIKRKLQTKLLGAVQHPEYVRATHYFGEGWALNSLQVVDRVSLRRDMAQIVEDGFNTVIFVVPWRGYQTDHYAPTYDDSYLRQLERMMAAAQHAGLSIIVRLSYAHQVLDRQPLSGITTIQRLLNDSATQDAWLDYMARVHALCVSYRAFRAAFLSWEEFWHAFWRWQLYKPEHKRQLAEETGYARYLQEQGIDAEPVIPRPEEADYRHFHAFSNHRIRQMHALAASRVPQLGIEIRVDKDKQKNADGSVDWLSNDSYTDLDVLRYTYWAPFMGAANEGEILSTEQAIGLLTHALNEVTGRGADVGHIVDQFNFVDDAPKFRGIHARIDPEEVGQFLHAAVPVMATLSRGFGIWAWRDYRQNLLYNARFLLGTRGWEVACGTARPQRHGGVRLSGASLIRQTLPARVSGLQTTVPFDEFELVARAVDRYQSGQLEARINAGPWHVLETAATTLGASAASDELRVIFEVQRPMILEDGIVIELRNSGAPVTVDGLNLFHVVFRGGFRDEHGDPCGHYEALKAFNAELASTVTAAATD</sequence>
<name>A0A918XHI2_9GAMM</name>
<dbReference type="SUPFAM" id="SSF51445">
    <property type="entry name" value="(Trans)glycosidases"/>
    <property type="match status" value="1"/>
</dbReference>
<protein>
    <submittedName>
        <fullName evidence="1">Uncharacterized protein</fullName>
    </submittedName>
</protein>